<organism evidence="2 3">
    <name type="scientific">Quercus suber</name>
    <name type="common">Cork oak</name>
    <dbReference type="NCBI Taxonomy" id="58331"/>
    <lineage>
        <taxon>Eukaryota</taxon>
        <taxon>Viridiplantae</taxon>
        <taxon>Streptophyta</taxon>
        <taxon>Embryophyta</taxon>
        <taxon>Tracheophyta</taxon>
        <taxon>Spermatophyta</taxon>
        <taxon>Magnoliopsida</taxon>
        <taxon>eudicotyledons</taxon>
        <taxon>Gunneridae</taxon>
        <taxon>Pentapetalae</taxon>
        <taxon>rosids</taxon>
        <taxon>fabids</taxon>
        <taxon>Fagales</taxon>
        <taxon>Fagaceae</taxon>
        <taxon>Quercus</taxon>
    </lineage>
</organism>
<name>A0AAW0L7D0_QUESU</name>
<evidence type="ECO:0000256" key="1">
    <source>
        <dbReference type="SAM" id="MobiDB-lite"/>
    </source>
</evidence>
<accession>A0AAW0L7D0</accession>
<feature type="compositionally biased region" description="Basic and acidic residues" evidence="1">
    <location>
        <begin position="44"/>
        <end position="56"/>
    </location>
</feature>
<evidence type="ECO:0000313" key="2">
    <source>
        <dbReference type="EMBL" id="KAK7847479.1"/>
    </source>
</evidence>
<proteinExistence type="predicted"/>
<evidence type="ECO:0000313" key="3">
    <source>
        <dbReference type="Proteomes" id="UP000237347"/>
    </source>
</evidence>
<reference evidence="2 3" key="1">
    <citation type="journal article" date="2018" name="Sci. Data">
        <title>The draft genome sequence of cork oak.</title>
        <authorList>
            <person name="Ramos A.M."/>
            <person name="Usie A."/>
            <person name="Barbosa P."/>
            <person name="Barros P.M."/>
            <person name="Capote T."/>
            <person name="Chaves I."/>
            <person name="Simoes F."/>
            <person name="Abreu I."/>
            <person name="Carrasquinho I."/>
            <person name="Faro C."/>
            <person name="Guimaraes J.B."/>
            <person name="Mendonca D."/>
            <person name="Nobrega F."/>
            <person name="Rodrigues L."/>
            <person name="Saibo N.J.M."/>
            <person name="Varela M.C."/>
            <person name="Egas C."/>
            <person name="Matos J."/>
            <person name="Miguel C.M."/>
            <person name="Oliveira M.M."/>
            <person name="Ricardo C.P."/>
            <person name="Goncalves S."/>
        </authorList>
    </citation>
    <scope>NUCLEOTIDE SEQUENCE [LARGE SCALE GENOMIC DNA]</scope>
    <source>
        <strain evidence="3">cv. HL8</strain>
    </source>
</reference>
<dbReference type="EMBL" id="PKMF04000141">
    <property type="protein sequence ID" value="KAK7847479.1"/>
    <property type="molecule type" value="Genomic_DNA"/>
</dbReference>
<sequence length="77" mass="8206">MASIVAEISKVSEALVGSVKTNRKSWDEPPPSAADTTAALAPVEPKEKAVSKKKPDQQAILQTQLHRSVSLDLQVKG</sequence>
<feature type="region of interest" description="Disordered" evidence="1">
    <location>
        <begin position="19"/>
        <end position="56"/>
    </location>
</feature>
<gene>
    <name evidence="2" type="ORF">CFP56_006631</name>
</gene>
<keyword evidence="3" id="KW-1185">Reference proteome</keyword>
<protein>
    <submittedName>
        <fullName evidence="2">Uncharacterized protein</fullName>
    </submittedName>
</protein>
<comment type="caution">
    <text evidence="2">The sequence shown here is derived from an EMBL/GenBank/DDBJ whole genome shotgun (WGS) entry which is preliminary data.</text>
</comment>
<dbReference type="AlphaFoldDB" id="A0AAW0L7D0"/>
<dbReference type="Proteomes" id="UP000237347">
    <property type="component" value="Unassembled WGS sequence"/>
</dbReference>